<dbReference type="InterPro" id="IPR029526">
    <property type="entry name" value="PGBD"/>
</dbReference>
<feature type="domain" description="Guanylate kinase-like" evidence="2">
    <location>
        <begin position="1164"/>
        <end position="1254"/>
    </location>
</feature>
<feature type="compositionally biased region" description="Polar residues" evidence="1">
    <location>
        <begin position="438"/>
        <end position="455"/>
    </location>
</feature>
<dbReference type="GO" id="GO:0003677">
    <property type="term" value="F:DNA binding"/>
    <property type="evidence" value="ECO:0007669"/>
    <property type="project" value="InterPro"/>
</dbReference>
<dbReference type="PANTHER" id="PTHR46599:SF3">
    <property type="entry name" value="PIGGYBAC TRANSPOSABLE ELEMENT-DERIVED PROTEIN 4"/>
    <property type="match status" value="1"/>
</dbReference>
<evidence type="ECO:0000259" key="2">
    <source>
        <dbReference type="PROSITE" id="PS50052"/>
    </source>
</evidence>
<feature type="region of interest" description="Disordered" evidence="1">
    <location>
        <begin position="590"/>
        <end position="681"/>
    </location>
</feature>
<feature type="region of interest" description="Disordered" evidence="1">
    <location>
        <begin position="1087"/>
        <end position="1147"/>
    </location>
</feature>
<dbReference type="EMBL" id="RJVU01048958">
    <property type="protein sequence ID" value="ROL43026.1"/>
    <property type="molecule type" value="Genomic_DNA"/>
</dbReference>
<dbReference type="PANTHER" id="PTHR46599">
    <property type="entry name" value="PIGGYBAC TRANSPOSABLE ELEMENT-DERIVED PROTEIN 4"/>
    <property type="match status" value="1"/>
</dbReference>
<feature type="compositionally biased region" description="Acidic residues" evidence="1">
    <location>
        <begin position="35"/>
        <end position="60"/>
    </location>
</feature>
<comment type="caution">
    <text evidence="3">The sequence shown here is derived from an EMBL/GenBank/DDBJ whole genome shotgun (WGS) entry which is preliminary data.</text>
</comment>
<feature type="compositionally biased region" description="Polar residues" evidence="1">
    <location>
        <begin position="1101"/>
        <end position="1124"/>
    </location>
</feature>
<keyword evidence="4" id="KW-1185">Reference proteome</keyword>
<reference evidence="3 4" key="1">
    <citation type="submission" date="2018-10" db="EMBL/GenBank/DDBJ databases">
        <title>Genome assembly for a Yunnan-Guizhou Plateau 3E fish, Anabarilius grahami (Regan), and its evolutionary and genetic applications.</title>
        <authorList>
            <person name="Jiang W."/>
        </authorList>
    </citation>
    <scope>NUCLEOTIDE SEQUENCE [LARGE SCALE GENOMIC DNA]</scope>
    <source>
        <strain evidence="3">AG-KIZ</strain>
        <tissue evidence="3">Muscle</tissue>
    </source>
</reference>
<gene>
    <name evidence="3" type="ORF">DPX16_5579</name>
</gene>
<dbReference type="SMART" id="SM00384">
    <property type="entry name" value="AT_hook"/>
    <property type="match status" value="3"/>
</dbReference>
<dbReference type="InterPro" id="IPR008144">
    <property type="entry name" value="Guanylate_kin-like_dom"/>
</dbReference>
<feature type="compositionally biased region" description="Polar residues" evidence="1">
    <location>
        <begin position="505"/>
        <end position="529"/>
    </location>
</feature>
<accession>A0A3N0Y9X3</accession>
<dbReference type="Proteomes" id="UP000281406">
    <property type="component" value="Unassembled WGS sequence"/>
</dbReference>
<name>A0A3N0Y9X3_ANAGA</name>
<evidence type="ECO:0000256" key="1">
    <source>
        <dbReference type="SAM" id="MobiDB-lite"/>
    </source>
</evidence>
<feature type="compositionally biased region" description="Acidic residues" evidence="1">
    <location>
        <begin position="391"/>
        <end position="401"/>
    </location>
</feature>
<dbReference type="AlphaFoldDB" id="A0A3N0Y9X3"/>
<proteinExistence type="predicted"/>
<feature type="compositionally biased region" description="Polar residues" evidence="1">
    <location>
        <begin position="590"/>
        <end position="639"/>
    </location>
</feature>
<organism evidence="3 4">
    <name type="scientific">Anabarilius grahami</name>
    <name type="common">Kanglang fish</name>
    <name type="synonym">Barilius grahami</name>
    <dbReference type="NCBI Taxonomy" id="495550"/>
    <lineage>
        <taxon>Eukaryota</taxon>
        <taxon>Metazoa</taxon>
        <taxon>Chordata</taxon>
        <taxon>Craniata</taxon>
        <taxon>Vertebrata</taxon>
        <taxon>Euteleostomi</taxon>
        <taxon>Actinopterygii</taxon>
        <taxon>Neopterygii</taxon>
        <taxon>Teleostei</taxon>
        <taxon>Ostariophysi</taxon>
        <taxon>Cypriniformes</taxon>
        <taxon>Xenocyprididae</taxon>
        <taxon>Xenocypridinae</taxon>
        <taxon>Xenocypridinae incertae sedis</taxon>
        <taxon>Anabarilius</taxon>
    </lineage>
</organism>
<dbReference type="PROSITE" id="PS50052">
    <property type="entry name" value="GUANYLATE_KINASE_2"/>
    <property type="match status" value="1"/>
</dbReference>
<dbReference type="SUPFAM" id="SSF52540">
    <property type="entry name" value="P-loop containing nucleoside triphosphate hydrolases"/>
    <property type="match status" value="1"/>
</dbReference>
<dbReference type="InterPro" id="IPR017956">
    <property type="entry name" value="AT_hook_DNA-bd_motif"/>
</dbReference>
<dbReference type="InterPro" id="IPR027417">
    <property type="entry name" value="P-loop_NTPase"/>
</dbReference>
<sequence>MASPEDVGARRQTFYEIECVIEDCDSEVGLKPLSDSDELDDSAEEEEPREEDIDSSEEWEPLMRSKLKRHASSSPSSSLPRRRGRPPKTALNPSSIAPVMGSMPRTTPAISLPRRRGRPPKDKSKVKLFPKPSLYPTIVPKPPPFATLIPNSASGIKFGPNSTPTFTLGSNFTPITLSSPTSSIKLDPNSTPILIQNPTSTFKLSQNSTSALNSAPIATLICTPTSTGLLLDTDTNEIKTLKEEKPWEDNVDASEEWPVSLEESLECSESPNAKRQRLSSTFRPAAMLQQTVEHTSKITPSHLPELAAIATSDHARISQTTTLFSFQPIPTTIDEPLTSIPVAETTPISKHKPTCDPNPNTTPIQLRLDSDINSDLDGDSDEMSDSGREEELWEEDVDSGEDWNLLLESPERSKSPASAQSPRRSIPPTPTSPRGKLSISTSEPSPEATPTSEATIQPAPEATPTSEATIQPAPEATPTTEATIQIAPEATPTTEATIQPVPEATPNTEATIQPASEATPPTTHNSTLEATPIPSPAPTLPRRRGRPRKDALKPTLTLKPAPTAIPNPTPAADSTPIAISDPTLTLSLVPAFSTNSEPNPEPASTSKAIPQPTSTGEKSKPAATSYSLRQARGSPSSALDSPWTKVVNDSKPDKWLDINNEDEEPVLPNFSPKNPPGPQLMTDSTYTPLQLFQLFFTSSTVKTIVRNTNSNAEKRAKSGMKFLWVPLTVAEFYSYVAIVVYMGLVKAKSIADYWARKRMYNFPYPQSVMSRARFQAISWNLHLCDLQKDEENNKKKGTPGYDRLFKIKPLYTDVLLACKTHFHPNREISVDERMVATKARIGLKPYMNDKPTKWGYRLFVLADSSCGYTWNFFVYEGKTSTSSGKGVGYDSVIRLVDHKALGKGYRLYTDNFYTSPTLFLDLLQNSILACGALRQTSSLPETNDLSGRSERGSIRWCRQGPLLFVKWMDAREVLMCSTIHKAFTGDTVTRNAKGADGVWKTRQIPVPSAVKDYSKYMGGVDLSDSLIEYYNVLQKTTKWYKIFFFHFLDIAVVNSFILHQHLAKAQHKIPLTHKLFRETLVSELARAGRGKNPSAPAAKDPSTSVSKESAATSKSQHVPSTPVESNMYLPSDTESSPPPSPAQTEQCYPEYFGSDATHGRRVCSVRVLCSSDLKPYIIFIRPSLPPPPPPLPPPPQERFSTLLARGVKKHTPEDARETLEKAREMEHSYGHLFDAIITNNEQEKTISELLQIIDKLDLEPQWVPSAWVS</sequence>
<dbReference type="Pfam" id="PF13843">
    <property type="entry name" value="DDE_Tnp_1_7"/>
    <property type="match status" value="1"/>
</dbReference>
<feature type="region of interest" description="Disordered" evidence="1">
    <location>
        <begin position="26"/>
        <end position="125"/>
    </location>
</feature>
<protein>
    <submittedName>
        <fullName evidence="3">PiggyBac transposable element-derived protein 4</fullName>
    </submittedName>
</protein>
<feature type="region of interest" description="Disordered" evidence="1">
    <location>
        <begin position="346"/>
        <end position="578"/>
    </location>
</feature>
<evidence type="ECO:0000313" key="3">
    <source>
        <dbReference type="EMBL" id="ROL43026.1"/>
    </source>
</evidence>
<dbReference type="OrthoDB" id="118105at2759"/>
<feature type="compositionally biased region" description="Acidic residues" evidence="1">
    <location>
        <begin position="372"/>
        <end position="384"/>
    </location>
</feature>
<feature type="compositionally biased region" description="Low complexity" evidence="1">
    <location>
        <begin position="467"/>
        <end position="500"/>
    </location>
</feature>
<dbReference type="Gene3D" id="3.40.50.300">
    <property type="entry name" value="P-loop containing nucleotide triphosphate hydrolases"/>
    <property type="match status" value="1"/>
</dbReference>
<evidence type="ECO:0000313" key="4">
    <source>
        <dbReference type="Proteomes" id="UP000281406"/>
    </source>
</evidence>